<dbReference type="GO" id="GO:0008237">
    <property type="term" value="F:metallopeptidase activity"/>
    <property type="evidence" value="ECO:0007669"/>
    <property type="project" value="InterPro"/>
</dbReference>
<evidence type="ECO:0000313" key="6">
    <source>
        <dbReference type="Proteomes" id="UP000199642"/>
    </source>
</evidence>
<feature type="domain" description="DUF5117" evidence="3">
    <location>
        <begin position="96"/>
        <end position="286"/>
    </location>
</feature>
<dbReference type="CDD" id="cd04276">
    <property type="entry name" value="ZnMc_MMP_like_2"/>
    <property type="match status" value="1"/>
</dbReference>
<dbReference type="Pfam" id="PF17162">
    <property type="entry name" value="DUF5118"/>
    <property type="match status" value="1"/>
</dbReference>
<feature type="region of interest" description="Disordered" evidence="1">
    <location>
        <begin position="516"/>
        <end position="538"/>
    </location>
</feature>
<feature type="domain" description="EcxA zinc-binding" evidence="2">
    <location>
        <begin position="415"/>
        <end position="722"/>
    </location>
</feature>
<dbReference type="STRING" id="435880.SAMN04487988_106175"/>
<dbReference type="Pfam" id="PF16313">
    <property type="entry name" value="DUF4953"/>
    <property type="match status" value="1"/>
</dbReference>
<dbReference type="PANTHER" id="PTHR38478:SF1">
    <property type="entry name" value="ZINC DEPENDENT METALLOPROTEASE DOMAIN LIPOPROTEIN"/>
    <property type="match status" value="1"/>
</dbReference>
<keyword evidence="6" id="KW-1185">Reference proteome</keyword>
<sequence>MIGIRYRGLFDNLTSKYFPMKKTATTILLALLSILAIQAQNLDLSKMEKKEGFIDFYLEPDKGKIYLEIDQLENEFLYVNSLTAGVGSNDLGLDRGQLGNTRIVEFRKTGNKLFLVHKNYDFRAYSDNSYEVKSVNDAFAESVLWGFEIVQKDGDKLLVDATNFYMQDAHGVADRLSQARQGTYRTDASRSGLYEPTTKNFPQNTEVEATITLTGKASGGMIRSVTPSPDAVTVRMRHSFIQLPDENYEPREFDPRAGYGSISYMDFTTAISDPIVKKFISRHRLVKINPGAELSEVEEPIVYYLDRGTPEPVASALIEGGNWWNQAFEAAGFKDAFRVELAPEGMDLMDVRYNVIQWVHRSTRGWSYGSSVRDPRTGEILKGHVSLGSLRVRQDYLIAQGLLQPFENGNEGDPKLLELALARLRQLSAHEIGHTIGLAHSYATSANGRTSVMDYPYPVITQSADGELDLSDSYDDKIGDWDKWAIKYGYGYPAEDESEEEFLEKTLEQTYEAGHEFITDSDSRDRSGVHPRSHLWDNGASAPEELNRMLALRANKLKSFGLNSIPDGTPEALIEEVLVPLYMMHRYQVEATSKLLGGMDFTYKVKGDNQSRHQWVSNAEQQKALDALLNTISPEHLEVPASILALIPPRPFGYGRNRETFVSRMGPIFDPIAPAESVVDLTLGLMMETGRVNRIYLQKLQDSNLMGLEDYLQKVSDQLFASNLEEGPQGEIKLMTESKFVDGLINLSKDSGASQTVRALARFHLNQLKNQDVPSQQPLQAHREYLMEKIEAYLSLPEELTPQSPLKIPDGAPIGSDIMSCDYDY</sequence>
<dbReference type="Pfam" id="PF17148">
    <property type="entry name" value="DUF5117"/>
    <property type="match status" value="1"/>
</dbReference>
<evidence type="ECO:0000313" key="5">
    <source>
        <dbReference type="EMBL" id="SFG67555.1"/>
    </source>
</evidence>
<evidence type="ECO:0000259" key="3">
    <source>
        <dbReference type="Pfam" id="PF17148"/>
    </source>
</evidence>
<gene>
    <name evidence="5" type="ORF">SAMN04487988_106175</name>
</gene>
<dbReference type="Gene3D" id="3.40.390.10">
    <property type="entry name" value="Collagenase (Catalytic Domain)"/>
    <property type="match status" value="1"/>
</dbReference>
<evidence type="ECO:0000259" key="2">
    <source>
        <dbReference type="Pfam" id="PF16313"/>
    </source>
</evidence>
<name>A0A1I2TRJ3_9BACT</name>
<dbReference type="InterPro" id="IPR032534">
    <property type="entry name" value="EcxA_zinc-bd"/>
</dbReference>
<reference evidence="6" key="1">
    <citation type="submission" date="2016-10" db="EMBL/GenBank/DDBJ databases">
        <authorList>
            <person name="Varghese N."/>
            <person name="Submissions S."/>
        </authorList>
    </citation>
    <scope>NUCLEOTIDE SEQUENCE [LARGE SCALE GENOMIC DNA]</scope>
    <source>
        <strain evidence="6">DSM 19315</strain>
    </source>
</reference>
<dbReference type="AlphaFoldDB" id="A0A1I2TRJ3"/>
<accession>A0A1I2TRJ3</accession>
<protein>
    <recommendedName>
        <fullName evidence="7">Peptidase</fullName>
    </recommendedName>
</protein>
<organism evidence="5 6">
    <name type="scientific">Algoriphagus hitonicola</name>
    <dbReference type="NCBI Taxonomy" id="435880"/>
    <lineage>
        <taxon>Bacteria</taxon>
        <taxon>Pseudomonadati</taxon>
        <taxon>Bacteroidota</taxon>
        <taxon>Cytophagia</taxon>
        <taxon>Cytophagales</taxon>
        <taxon>Cyclobacteriaceae</taxon>
        <taxon>Algoriphagus</taxon>
    </lineage>
</organism>
<dbReference type="InterPro" id="IPR033428">
    <property type="entry name" value="DUF5118"/>
</dbReference>
<dbReference type="Proteomes" id="UP000199642">
    <property type="component" value="Unassembled WGS sequence"/>
</dbReference>
<dbReference type="SUPFAM" id="SSF55486">
    <property type="entry name" value="Metalloproteases ('zincins'), catalytic domain"/>
    <property type="match status" value="1"/>
</dbReference>
<dbReference type="InterPro" id="IPR034032">
    <property type="entry name" value="Zn_MMP-like_bac"/>
</dbReference>
<proteinExistence type="predicted"/>
<evidence type="ECO:0000256" key="1">
    <source>
        <dbReference type="SAM" id="MobiDB-lite"/>
    </source>
</evidence>
<evidence type="ECO:0000259" key="4">
    <source>
        <dbReference type="Pfam" id="PF17162"/>
    </source>
</evidence>
<dbReference type="InterPro" id="IPR024079">
    <property type="entry name" value="MetalloPept_cat_dom_sf"/>
</dbReference>
<dbReference type="EMBL" id="FOPC01000006">
    <property type="protein sequence ID" value="SFG67555.1"/>
    <property type="molecule type" value="Genomic_DNA"/>
</dbReference>
<evidence type="ECO:0008006" key="7">
    <source>
        <dbReference type="Google" id="ProtNLM"/>
    </source>
</evidence>
<feature type="compositionally biased region" description="Basic and acidic residues" evidence="1">
    <location>
        <begin position="516"/>
        <end position="528"/>
    </location>
</feature>
<feature type="domain" description="DUF5118" evidence="4">
    <location>
        <begin position="45"/>
        <end position="85"/>
    </location>
</feature>
<dbReference type="PANTHER" id="PTHR38478">
    <property type="entry name" value="PEPTIDASE M1A AND M12B"/>
    <property type="match status" value="1"/>
</dbReference>
<dbReference type="InterPro" id="IPR033413">
    <property type="entry name" value="DUF5117"/>
</dbReference>